<dbReference type="Proteomes" id="UP000070198">
    <property type="component" value="Unassembled WGS sequence"/>
</dbReference>
<dbReference type="PANTHER" id="PTHR11533">
    <property type="entry name" value="PROTEASE M1 ZINC METALLOPROTEASE"/>
    <property type="match status" value="1"/>
</dbReference>
<feature type="domain" description="ERAP1-like C-terminal" evidence="2">
    <location>
        <begin position="2"/>
        <end position="272"/>
    </location>
</feature>
<dbReference type="Pfam" id="PF11838">
    <property type="entry name" value="ERAP1_C"/>
    <property type="match status" value="1"/>
</dbReference>
<sequence>MLAESGEISYAELVPLLTKLADETSYLVAEAISQVVEGLDVFLTEGSQAQAQFKALLSHLMQKNYDRLGFEPQAGESDEDEMVRQNTISLMLYADNEDAVTKAEAIFHQYKGNIETIPASIRLSVLANQIKHAETEELVSLYLDTYVKTNDGNFRRQLASALSNTKSEVTVERILSALKNKDIVKPQDLAMSWYRPFLEKDFAQGAFWTWARENWAWIKSALGGDMSFDKFVIYPANSFKTAERLAEYKAFFEPQLDDMAISRNIAMGIKEISARLDLISTSKVAVEEALAEVE</sequence>
<evidence type="ECO:0000313" key="4">
    <source>
        <dbReference type="Proteomes" id="UP000070198"/>
    </source>
</evidence>
<comment type="caution">
    <text evidence="3">The sequence shown here is derived from an EMBL/GenBank/DDBJ whole genome shotgun (WGS) entry which is preliminary data.</text>
</comment>
<dbReference type="GO" id="GO:0070006">
    <property type="term" value="F:metalloaminopeptidase activity"/>
    <property type="evidence" value="ECO:0007669"/>
    <property type="project" value="TreeGrafter"/>
</dbReference>
<evidence type="ECO:0000256" key="1">
    <source>
        <dbReference type="ARBA" id="ARBA00010136"/>
    </source>
</evidence>
<keyword evidence="3" id="KW-0378">Hydrolase</keyword>
<protein>
    <submittedName>
        <fullName evidence="3">Lysyl aminopeptidase</fullName>
        <ecNumber evidence="3">3.4.11.15</ecNumber>
    </submittedName>
</protein>
<name>A0A139MP05_9STRE</name>
<accession>A0A139MP05</accession>
<dbReference type="PATRIC" id="fig|315405.11.peg.2200"/>
<dbReference type="InterPro" id="IPR024571">
    <property type="entry name" value="ERAP1-like_C_dom"/>
</dbReference>
<keyword evidence="3" id="KW-0645">Protease</keyword>
<gene>
    <name evidence="3" type="ORF">SGADD02_01884</name>
</gene>
<dbReference type="GO" id="GO:0005737">
    <property type="term" value="C:cytoplasm"/>
    <property type="evidence" value="ECO:0007669"/>
    <property type="project" value="TreeGrafter"/>
</dbReference>
<keyword evidence="3" id="KW-0031">Aminopeptidase</keyword>
<organism evidence="3 4">
    <name type="scientific">Streptococcus gallolyticus</name>
    <dbReference type="NCBI Taxonomy" id="315405"/>
    <lineage>
        <taxon>Bacteria</taxon>
        <taxon>Bacillati</taxon>
        <taxon>Bacillota</taxon>
        <taxon>Bacilli</taxon>
        <taxon>Lactobacillales</taxon>
        <taxon>Streptococcaceae</taxon>
        <taxon>Streptococcus</taxon>
    </lineage>
</organism>
<dbReference type="AlphaFoldDB" id="A0A139MP05"/>
<proteinExistence type="inferred from homology"/>
<dbReference type="GO" id="GO:0008270">
    <property type="term" value="F:zinc ion binding"/>
    <property type="evidence" value="ECO:0007669"/>
    <property type="project" value="TreeGrafter"/>
</dbReference>
<dbReference type="InterPro" id="IPR050344">
    <property type="entry name" value="Peptidase_M1_aminopeptidases"/>
</dbReference>
<dbReference type="GO" id="GO:0016020">
    <property type="term" value="C:membrane"/>
    <property type="evidence" value="ECO:0007669"/>
    <property type="project" value="TreeGrafter"/>
</dbReference>
<comment type="similarity">
    <text evidence="1">Belongs to the peptidase M1 family.</text>
</comment>
<dbReference type="GO" id="GO:0005615">
    <property type="term" value="C:extracellular space"/>
    <property type="evidence" value="ECO:0007669"/>
    <property type="project" value="TreeGrafter"/>
</dbReference>
<evidence type="ECO:0000313" key="3">
    <source>
        <dbReference type="EMBL" id="KXT65515.1"/>
    </source>
</evidence>
<reference evidence="3 4" key="1">
    <citation type="submission" date="2016-01" db="EMBL/GenBank/DDBJ databases">
        <title>Highly variable Streptococcus oralis are common among viridans streptococci isolated from primates.</title>
        <authorList>
            <person name="Denapaite D."/>
            <person name="Rieger M."/>
            <person name="Koendgen S."/>
            <person name="Brueckner R."/>
            <person name="Ochigava I."/>
            <person name="Kappeler P."/>
            <person name="Maetz-Rensing K."/>
            <person name="Leendertz F."/>
            <person name="Hakenbeck R."/>
        </authorList>
    </citation>
    <scope>NUCLEOTIDE SEQUENCE [LARGE SCALE GENOMIC DNA]</scope>
    <source>
        <strain evidence="3 4">DD02</strain>
    </source>
</reference>
<evidence type="ECO:0000259" key="2">
    <source>
        <dbReference type="Pfam" id="PF11838"/>
    </source>
</evidence>
<dbReference type="PANTHER" id="PTHR11533:SF174">
    <property type="entry name" value="PUROMYCIN-SENSITIVE AMINOPEPTIDASE-RELATED"/>
    <property type="match status" value="1"/>
</dbReference>
<dbReference type="GO" id="GO:0043171">
    <property type="term" value="P:peptide catabolic process"/>
    <property type="evidence" value="ECO:0007669"/>
    <property type="project" value="TreeGrafter"/>
</dbReference>
<dbReference type="EC" id="3.4.11.15" evidence="3"/>
<dbReference type="GO" id="GO:0042277">
    <property type="term" value="F:peptide binding"/>
    <property type="evidence" value="ECO:0007669"/>
    <property type="project" value="TreeGrafter"/>
</dbReference>
<dbReference type="Gene3D" id="1.25.50.20">
    <property type="match status" value="1"/>
</dbReference>
<dbReference type="EMBL" id="LQOF01000376">
    <property type="protein sequence ID" value="KXT65515.1"/>
    <property type="molecule type" value="Genomic_DNA"/>
</dbReference>